<dbReference type="KEGG" id="gms:SOIL9_31520"/>
<gene>
    <name evidence="3" type="ORF">SOIL9_31520</name>
</gene>
<dbReference type="AlphaFoldDB" id="A0A6P2D516"/>
<name>A0A6P2D516_9BACT</name>
<organism evidence="3 4">
    <name type="scientific">Gemmata massiliana</name>
    <dbReference type="NCBI Taxonomy" id="1210884"/>
    <lineage>
        <taxon>Bacteria</taxon>
        <taxon>Pseudomonadati</taxon>
        <taxon>Planctomycetota</taxon>
        <taxon>Planctomycetia</taxon>
        <taxon>Gemmatales</taxon>
        <taxon>Gemmataceae</taxon>
        <taxon>Gemmata</taxon>
    </lineage>
</organism>
<evidence type="ECO:0000313" key="3">
    <source>
        <dbReference type="EMBL" id="VTR94562.1"/>
    </source>
</evidence>
<feature type="coiled-coil region" evidence="1">
    <location>
        <begin position="156"/>
        <end position="223"/>
    </location>
</feature>
<dbReference type="RefSeq" id="WP_162669078.1">
    <property type="nucleotide sequence ID" value="NZ_LR593886.1"/>
</dbReference>
<accession>A0A6P2D516</accession>
<reference evidence="3 4" key="1">
    <citation type="submission" date="2019-05" db="EMBL/GenBank/DDBJ databases">
        <authorList>
            <consortium name="Science for Life Laboratories"/>
        </authorList>
    </citation>
    <scope>NUCLEOTIDE SEQUENCE [LARGE SCALE GENOMIC DNA]</scope>
    <source>
        <strain evidence="3">Soil9</strain>
    </source>
</reference>
<evidence type="ECO:0000256" key="1">
    <source>
        <dbReference type="SAM" id="Coils"/>
    </source>
</evidence>
<evidence type="ECO:0000256" key="2">
    <source>
        <dbReference type="SAM" id="MobiDB-lite"/>
    </source>
</evidence>
<evidence type="ECO:0000313" key="4">
    <source>
        <dbReference type="Proteomes" id="UP000464178"/>
    </source>
</evidence>
<keyword evidence="4" id="KW-1185">Reference proteome</keyword>
<dbReference type="Proteomes" id="UP000464178">
    <property type="component" value="Chromosome"/>
</dbReference>
<protein>
    <submittedName>
        <fullName evidence="3">Signal peptide-containing protein</fullName>
    </submittedName>
</protein>
<feature type="region of interest" description="Disordered" evidence="2">
    <location>
        <begin position="228"/>
        <end position="271"/>
    </location>
</feature>
<proteinExistence type="predicted"/>
<keyword evidence="1" id="KW-0175">Coiled coil</keyword>
<sequence length="271" mass="30144">MLKKMVILAVVGFVAVIALKGTKAVSLLKSEWHAATKEAEDSIPPEKEIARLKHEVTLLDKDIRTLVNHLAKERVEVVALKDKVDDMVAKQSRDKEILSVRADAIKKAEGQVVFGERKISVAAAKSELEEGVKRYGNNQKSLDAHESLLSNRIKGRDALEKQLEAMKNQKSELTNQIEAMETDLAVLKLQQMESKYQTDDSRLAKIKEDMQKLKMRVEVEREKLKLLPAALDESPATSSNGSKSVDDIMAPLNAPAKKPETKTDSKLPIVD</sequence>
<dbReference type="EMBL" id="LR593886">
    <property type="protein sequence ID" value="VTR94562.1"/>
    <property type="molecule type" value="Genomic_DNA"/>
</dbReference>